<feature type="signal peptide" evidence="1">
    <location>
        <begin position="1"/>
        <end position="21"/>
    </location>
</feature>
<name>A0A410G0P2_9FLAO</name>
<evidence type="ECO:0008006" key="4">
    <source>
        <dbReference type="Google" id="ProtNLM"/>
    </source>
</evidence>
<dbReference type="AlphaFoldDB" id="A0A410G0P2"/>
<keyword evidence="1" id="KW-0732">Signal</keyword>
<dbReference type="OrthoDB" id="788362at2"/>
<accession>A0A410G0P2</accession>
<dbReference type="EMBL" id="CP034951">
    <property type="protein sequence ID" value="QAA80837.1"/>
    <property type="molecule type" value="Genomic_DNA"/>
</dbReference>
<dbReference type="Proteomes" id="UP000285517">
    <property type="component" value="Chromosome"/>
</dbReference>
<sequence>MKPLKFKIFLSIFTLSFITNAQNVTYNHILDSTNLEIKKVMKLFEDYLESNRQNREKNSFWNLQEQKEHIKYDFLESEFQPSLYMGFPVHVLSIKSKNGVYQIKAQFGLCQENGEPYVLAIANYFVKKENGSYKLYNALTFNKKEWLSTKVGFVDFYYPKYHEFNYEKAEKLNNFIKDICNDFDVKPKPIEYYLADDFDEIQALKGFDCYIGMGGETKPSGKASDDKVFCGGLGEYYPHEVFHVEIDDHYPNKHYWVSEGMATFLGGSRGKDLHWHLKRTYDYLQKHPEINLNNLLDLVNLDEYTSYHYSLGGLIAKRIYERGGWAMIKEFMNSGKSDNDYYSAIEKYLGIKRSNLNQYLRNQLKAEALK</sequence>
<reference evidence="2 3" key="1">
    <citation type="submission" date="2019-01" db="EMBL/GenBank/DDBJ databases">
        <title>Complete genome sequencing of Aequorivita sp. H23M31.</title>
        <authorList>
            <person name="Bae J.-W."/>
        </authorList>
    </citation>
    <scope>NUCLEOTIDE SEQUENCE [LARGE SCALE GENOMIC DNA]</scope>
    <source>
        <strain evidence="2 3">H23M31</strain>
    </source>
</reference>
<evidence type="ECO:0000313" key="2">
    <source>
        <dbReference type="EMBL" id="QAA80837.1"/>
    </source>
</evidence>
<evidence type="ECO:0000256" key="1">
    <source>
        <dbReference type="SAM" id="SignalP"/>
    </source>
</evidence>
<proteinExistence type="predicted"/>
<organism evidence="2 3">
    <name type="scientific">Aequorivita ciconiae</name>
    <dbReference type="NCBI Taxonomy" id="2494375"/>
    <lineage>
        <taxon>Bacteria</taxon>
        <taxon>Pseudomonadati</taxon>
        <taxon>Bacteroidota</taxon>
        <taxon>Flavobacteriia</taxon>
        <taxon>Flavobacteriales</taxon>
        <taxon>Flavobacteriaceae</taxon>
        <taxon>Aequorivita</taxon>
    </lineage>
</organism>
<keyword evidence="3" id="KW-1185">Reference proteome</keyword>
<evidence type="ECO:0000313" key="3">
    <source>
        <dbReference type="Proteomes" id="UP000285517"/>
    </source>
</evidence>
<feature type="chain" id="PRO_5018964919" description="DUF2268 domain-containing protein" evidence="1">
    <location>
        <begin position="22"/>
        <end position="370"/>
    </location>
</feature>
<dbReference type="RefSeq" id="WP_128249232.1">
    <property type="nucleotide sequence ID" value="NZ_CP034951.1"/>
</dbReference>
<dbReference type="KEGG" id="aev:EI546_03425"/>
<gene>
    <name evidence="2" type="ORF">EI546_03425</name>
</gene>
<protein>
    <recommendedName>
        <fullName evidence="4">DUF2268 domain-containing protein</fullName>
    </recommendedName>
</protein>